<accession>A0A098S9W2</accession>
<evidence type="ECO:0000256" key="1">
    <source>
        <dbReference type="SAM" id="SignalP"/>
    </source>
</evidence>
<dbReference type="EMBL" id="JPOS01000010">
    <property type="protein sequence ID" value="KGE89314.1"/>
    <property type="molecule type" value="Genomic_DNA"/>
</dbReference>
<dbReference type="Gene3D" id="2.60.120.260">
    <property type="entry name" value="Galactose-binding domain-like"/>
    <property type="match status" value="1"/>
</dbReference>
<feature type="chain" id="PRO_5001948071" description="Gliding motility-associated C-terminal domain-containing protein" evidence="1">
    <location>
        <begin position="26"/>
        <end position="388"/>
    </location>
</feature>
<evidence type="ECO:0008006" key="4">
    <source>
        <dbReference type="Google" id="ProtNLM"/>
    </source>
</evidence>
<gene>
    <name evidence="2" type="ORF">IX84_03010</name>
</gene>
<keyword evidence="1" id="KW-0732">Signal</keyword>
<reference evidence="2 3" key="1">
    <citation type="journal article" date="2014" name="Int. J. Syst. Evol. Microbiol.">
        <title>Phaeodactylibacter xiamenensis gen. nov., sp. nov., a member of the family Saprospiraceae isolated from the marine alga Phaeodactylum tricornutum.</title>
        <authorList>
            <person name="Chen Z.Jr."/>
            <person name="Lei X."/>
            <person name="Lai Q."/>
            <person name="Li Y."/>
            <person name="Zhang B."/>
            <person name="Zhang J."/>
            <person name="Zhang H."/>
            <person name="Yang L."/>
            <person name="Zheng W."/>
            <person name="Tian Y."/>
            <person name="Yu Z."/>
            <person name="Xu H.Jr."/>
            <person name="Zheng T."/>
        </authorList>
    </citation>
    <scope>NUCLEOTIDE SEQUENCE [LARGE SCALE GENOMIC DNA]</scope>
    <source>
        <strain evidence="2 3">KD52</strain>
    </source>
</reference>
<dbReference type="Proteomes" id="UP000029736">
    <property type="component" value="Unassembled WGS sequence"/>
</dbReference>
<comment type="caution">
    <text evidence="2">The sequence shown here is derived from an EMBL/GenBank/DDBJ whole genome shotgun (WGS) entry which is preliminary data.</text>
</comment>
<proteinExistence type="predicted"/>
<evidence type="ECO:0000313" key="3">
    <source>
        <dbReference type="Proteomes" id="UP000029736"/>
    </source>
</evidence>
<dbReference type="AlphaFoldDB" id="A0A098S9W2"/>
<name>A0A098S9W2_9BACT</name>
<dbReference type="STRING" id="1524460.IX84_03010"/>
<sequence length="388" mass="44083">MAYLKYLFRLVALSCTLLPGFGTDAQNLVPNPGFESYFEHPELSVNGVNATADWFKFEYTTEFFHRTYPPIAGVPFNQRGYQEPFEGNGYAGMIVYPWNVREFLAVQLTEPLEAGQVYTLSFQVSLSEQSGYMTDDFGAMLSRERPEQDSLSKYYYVVKNQEGRVLSDTSGWMEIRGQYLAQGGEQYLLIGNLYDQPRTTFQETAVEDSRFWAYYFVDQVELTRCGETGSMLTQLPPQDTIICDSGNARLEALPDADSYQWVGQDVQQQLQTRMPGQYVVNNFFGCDIIQQTFNVETDGCFCDLIMPSPIRLSNQLAPIPSRNVEDYTLELFTAAGQKVWSGSAANVDQAQLPQAAGAYFWRARLQCFRELDQLPFQRTVSGRIILVD</sequence>
<feature type="signal peptide" evidence="1">
    <location>
        <begin position="1"/>
        <end position="25"/>
    </location>
</feature>
<evidence type="ECO:0000313" key="2">
    <source>
        <dbReference type="EMBL" id="KGE89314.1"/>
    </source>
</evidence>
<keyword evidence="3" id="KW-1185">Reference proteome</keyword>
<protein>
    <recommendedName>
        <fullName evidence="4">Gliding motility-associated C-terminal domain-containing protein</fullName>
    </recommendedName>
</protein>
<organism evidence="2 3">
    <name type="scientific">Phaeodactylibacter xiamenensis</name>
    <dbReference type="NCBI Taxonomy" id="1524460"/>
    <lineage>
        <taxon>Bacteria</taxon>
        <taxon>Pseudomonadati</taxon>
        <taxon>Bacteroidota</taxon>
        <taxon>Saprospiria</taxon>
        <taxon>Saprospirales</taxon>
        <taxon>Haliscomenobacteraceae</taxon>
        <taxon>Phaeodactylibacter</taxon>
    </lineage>
</organism>